<gene>
    <name evidence="1" type="ORF">LIER_36018</name>
</gene>
<dbReference type="EMBL" id="BAABME010016181">
    <property type="protein sequence ID" value="GAA0144833.1"/>
    <property type="molecule type" value="Genomic_DNA"/>
</dbReference>
<keyword evidence="2" id="KW-1185">Reference proteome</keyword>
<proteinExistence type="predicted"/>
<evidence type="ECO:0000313" key="2">
    <source>
        <dbReference type="Proteomes" id="UP001454036"/>
    </source>
</evidence>
<protein>
    <submittedName>
        <fullName evidence="1">Uncharacterized protein</fullName>
    </submittedName>
</protein>
<accession>A0AAV3P0S5</accession>
<sequence>MVKNYSPLLTTVAASFSVVDLWLPNGLKLRVSLSANNSNSFTIDPLLCDVLALKSWCDTVREMELPALLVTTLLHLLKILFIATLLEGIPLLRSKQSSSVETFGPAKNTIACFVIKMACQRLGLEFQWMHMTTVGVSLLVR</sequence>
<dbReference type="Proteomes" id="UP001454036">
    <property type="component" value="Unassembled WGS sequence"/>
</dbReference>
<organism evidence="1 2">
    <name type="scientific">Lithospermum erythrorhizon</name>
    <name type="common">Purple gromwell</name>
    <name type="synonym">Lithospermum officinale var. erythrorhizon</name>
    <dbReference type="NCBI Taxonomy" id="34254"/>
    <lineage>
        <taxon>Eukaryota</taxon>
        <taxon>Viridiplantae</taxon>
        <taxon>Streptophyta</taxon>
        <taxon>Embryophyta</taxon>
        <taxon>Tracheophyta</taxon>
        <taxon>Spermatophyta</taxon>
        <taxon>Magnoliopsida</taxon>
        <taxon>eudicotyledons</taxon>
        <taxon>Gunneridae</taxon>
        <taxon>Pentapetalae</taxon>
        <taxon>asterids</taxon>
        <taxon>lamiids</taxon>
        <taxon>Boraginales</taxon>
        <taxon>Boraginaceae</taxon>
        <taxon>Boraginoideae</taxon>
        <taxon>Lithospermeae</taxon>
        <taxon>Lithospermum</taxon>
    </lineage>
</organism>
<evidence type="ECO:0000313" key="1">
    <source>
        <dbReference type="EMBL" id="GAA0144833.1"/>
    </source>
</evidence>
<dbReference type="AlphaFoldDB" id="A0AAV3P0S5"/>
<comment type="caution">
    <text evidence="1">The sequence shown here is derived from an EMBL/GenBank/DDBJ whole genome shotgun (WGS) entry which is preliminary data.</text>
</comment>
<reference evidence="1 2" key="1">
    <citation type="submission" date="2024-01" db="EMBL/GenBank/DDBJ databases">
        <title>The complete chloroplast genome sequence of Lithospermum erythrorhizon: insights into the phylogenetic relationship among Boraginaceae species and the maternal lineages of purple gromwells.</title>
        <authorList>
            <person name="Okada T."/>
            <person name="Watanabe K."/>
        </authorList>
    </citation>
    <scope>NUCLEOTIDE SEQUENCE [LARGE SCALE GENOMIC DNA]</scope>
</reference>
<name>A0AAV3P0S5_LITER</name>